<sequence length="156" mass="17093">MLTLTKRAPDVGRKIFEATRGSIKKVFDTVSTADSASICAAALGLNGGTYCNLLGVDCPRSDVESIYFLGYDMSGEAYTFEGHSFPAKPEAFEFGRKWMKIAEELWASGKWQPHRQKVGGNGLLGVLDGMQMMRQGQVSGEKLVYRVDDTEWPGSA</sequence>
<evidence type="ECO:0000313" key="2">
    <source>
        <dbReference type="EMBL" id="KAK7712266.1"/>
    </source>
</evidence>
<dbReference type="Proteomes" id="UP001430848">
    <property type="component" value="Unassembled WGS sequence"/>
</dbReference>
<name>A0ABR1NR94_DIAER</name>
<dbReference type="Gene3D" id="3.90.180.10">
    <property type="entry name" value="Medium-chain alcohol dehydrogenases, catalytic domain"/>
    <property type="match status" value="1"/>
</dbReference>
<reference evidence="2 3" key="1">
    <citation type="submission" date="2024-02" db="EMBL/GenBank/DDBJ databases">
        <title>De novo assembly and annotation of 12 fungi associated with fruit tree decline syndrome in Ontario, Canada.</title>
        <authorList>
            <person name="Sulman M."/>
            <person name="Ellouze W."/>
            <person name="Ilyukhin E."/>
        </authorList>
    </citation>
    <scope>NUCLEOTIDE SEQUENCE [LARGE SCALE GENOMIC DNA]</scope>
    <source>
        <strain evidence="2 3">M169</strain>
    </source>
</reference>
<dbReference type="EMBL" id="JAKNSF020000137">
    <property type="protein sequence ID" value="KAK7712266.1"/>
    <property type="molecule type" value="Genomic_DNA"/>
</dbReference>
<protein>
    <submittedName>
        <fullName evidence="2">Uncharacterized protein</fullName>
    </submittedName>
</protein>
<dbReference type="InterPro" id="IPR047122">
    <property type="entry name" value="Trans-enoyl_RdTase-like"/>
</dbReference>
<dbReference type="PANTHER" id="PTHR45348">
    <property type="entry name" value="HYPOTHETICAL OXIDOREDUCTASE (EUROFUNG)"/>
    <property type="match status" value="1"/>
</dbReference>
<comment type="caution">
    <text evidence="2">The sequence shown here is derived from an EMBL/GenBank/DDBJ whole genome shotgun (WGS) entry which is preliminary data.</text>
</comment>
<dbReference type="Gene3D" id="3.40.50.720">
    <property type="entry name" value="NAD(P)-binding Rossmann-like Domain"/>
    <property type="match status" value="1"/>
</dbReference>
<gene>
    <name evidence="2" type="ORF">SLS63_012443</name>
</gene>
<evidence type="ECO:0000256" key="1">
    <source>
        <dbReference type="ARBA" id="ARBA00023002"/>
    </source>
</evidence>
<keyword evidence="1" id="KW-0560">Oxidoreductase</keyword>
<accession>A0ABR1NR94</accession>
<keyword evidence="3" id="KW-1185">Reference proteome</keyword>
<organism evidence="2 3">
    <name type="scientific">Diaporthe eres</name>
    <name type="common">Phomopsis oblonga</name>
    <dbReference type="NCBI Taxonomy" id="83184"/>
    <lineage>
        <taxon>Eukaryota</taxon>
        <taxon>Fungi</taxon>
        <taxon>Dikarya</taxon>
        <taxon>Ascomycota</taxon>
        <taxon>Pezizomycotina</taxon>
        <taxon>Sordariomycetes</taxon>
        <taxon>Sordariomycetidae</taxon>
        <taxon>Diaporthales</taxon>
        <taxon>Diaporthaceae</taxon>
        <taxon>Diaporthe</taxon>
        <taxon>Diaporthe eres species complex</taxon>
    </lineage>
</organism>
<dbReference type="PANTHER" id="PTHR45348:SF2">
    <property type="entry name" value="ZINC-TYPE ALCOHOL DEHYDROGENASE-LIKE PROTEIN C2E1P3.01"/>
    <property type="match status" value="1"/>
</dbReference>
<proteinExistence type="predicted"/>
<evidence type="ECO:0000313" key="3">
    <source>
        <dbReference type="Proteomes" id="UP001430848"/>
    </source>
</evidence>